<sequence>MRDLNLLRALDALLAEGSVAAAARRLGLSTSAMSRTLARLREATGDPLLVRAGRGMVLTPHAEALKERVPHLAAEVETVLRPAETLLDPAHLQRDFVIRANDGFIAAYGATLLGLVRERAPGVRLLFAQKEPNPARALRDGLCDLELGILRDTAPELKVQRLTRDYFVGVTRPGHPLAARPITARDFAESDSIVSTLHQPVNFTHVVDRALAEIGLKRRRTFQVPSFLVALSISQQSDLVAILPHSYAMMEKRRLMALGLEGPEIFDLPFETGEIVISLIWHPRMDRDPANRWLRELVRECTRMVGAG</sequence>
<evidence type="ECO:0000259" key="5">
    <source>
        <dbReference type="PROSITE" id="PS50931"/>
    </source>
</evidence>
<dbReference type="InterPro" id="IPR005119">
    <property type="entry name" value="LysR_subst-bd"/>
</dbReference>
<evidence type="ECO:0000313" key="7">
    <source>
        <dbReference type="Proteomes" id="UP001438953"/>
    </source>
</evidence>
<reference evidence="6 7" key="2">
    <citation type="submission" date="2024-06" db="EMBL/GenBank/DDBJ databases">
        <title>Thioclava kandeliae sp. nov. from a rhizosphere soil sample of Kandelia candel in a mangrove.</title>
        <authorList>
            <person name="Mu T."/>
        </authorList>
    </citation>
    <scope>NUCLEOTIDE SEQUENCE [LARGE SCALE GENOMIC DNA]</scope>
    <source>
        <strain evidence="6 7">CPCC 100088</strain>
    </source>
</reference>
<comment type="similarity">
    <text evidence="1">Belongs to the LysR transcriptional regulatory family.</text>
</comment>
<dbReference type="Gene3D" id="1.10.10.10">
    <property type="entry name" value="Winged helix-like DNA-binding domain superfamily/Winged helix DNA-binding domain"/>
    <property type="match status" value="1"/>
</dbReference>
<dbReference type="Pfam" id="PF00126">
    <property type="entry name" value="HTH_1"/>
    <property type="match status" value="1"/>
</dbReference>
<proteinExistence type="inferred from homology"/>
<dbReference type="PANTHER" id="PTHR30118">
    <property type="entry name" value="HTH-TYPE TRANSCRIPTIONAL REGULATOR LEUO-RELATED"/>
    <property type="match status" value="1"/>
</dbReference>
<gene>
    <name evidence="6" type="ORF">VSX56_15700</name>
</gene>
<keyword evidence="3" id="KW-0238">DNA-binding</keyword>
<evidence type="ECO:0000256" key="2">
    <source>
        <dbReference type="ARBA" id="ARBA00023015"/>
    </source>
</evidence>
<keyword evidence="7" id="KW-1185">Reference proteome</keyword>
<organism evidence="6 7">
    <name type="scientific">Thioclava kandeliae</name>
    <dbReference type="NCBI Taxonomy" id="3070818"/>
    <lineage>
        <taxon>Bacteria</taxon>
        <taxon>Pseudomonadati</taxon>
        <taxon>Pseudomonadota</taxon>
        <taxon>Alphaproteobacteria</taxon>
        <taxon>Rhodobacterales</taxon>
        <taxon>Paracoccaceae</taxon>
        <taxon>Thioclava</taxon>
    </lineage>
</organism>
<evidence type="ECO:0000256" key="3">
    <source>
        <dbReference type="ARBA" id="ARBA00023125"/>
    </source>
</evidence>
<reference evidence="6 7" key="1">
    <citation type="submission" date="2024-01" db="EMBL/GenBank/DDBJ databases">
        <authorList>
            <person name="Deng Y."/>
            <person name="Su J."/>
        </authorList>
    </citation>
    <scope>NUCLEOTIDE SEQUENCE [LARGE SCALE GENOMIC DNA]</scope>
    <source>
        <strain evidence="6 7">CPCC 100088</strain>
    </source>
</reference>
<feature type="domain" description="HTH lysR-type" evidence="5">
    <location>
        <begin position="1"/>
        <end position="59"/>
    </location>
</feature>
<name>A0ABV1SJZ8_9RHOB</name>
<dbReference type="InterPro" id="IPR050389">
    <property type="entry name" value="LysR-type_TF"/>
</dbReference>
<protein>
    <submittedName>
        <fullName evidence="6">LysR family transcriptional regulator</fullName>
    </submittedName>
</protein>
<dbReference type="InterPro" id="IPR036388">
    <property type="entry name" value="WH-like_DNA-bd_sf"/>
</dbReference>
<dbReference type="RefSeq" id="WP_350938506.1">
    <property type="nucleotide sequence ID" value="NZ_JAYWLC010000016.1"/>
</dbReference>
<dbReference type="Gene3D" id="3.40.190.10">
    <property type="entry name" value="Periplasmic binding protein-like II"/>
    <property type="match status" value="2"/>
</dbReference>
<dbReference type="SUPFAM" id="SSF46785">
    <property type="entry name" value="Winged helix' DNA-binding domain"/>
    <property type="match status" value="1"/>
</dbReference>
<keyword evidence="4" id="KW-0804">Transcription</keyword>
<accession>A0ABV1SJZ8</accession>
<dbReference type="SUPFAM" id="SSF53850">
    <property type="entry name" value="Periplasmic binding protein-like II"/>
    <property type="match status" value="1"/>
</dbReference>
<dbReference type="EMBL" id="JAYWLC010000016">
    <property type="protein sequence ID" value="MER5173214.1"/>
    <property type="molecule type" value="Genomic_DNA"/>
</dbReference>
<keyword evidence="2" id="KW-0805">Transcription regulation</keyword>
<comment type="caution">
    <text evidence="6">The sequence shown here is derived from an EMBL/GenBank/DDBJ whole genome shotgun (WGS) entry which is preliminary data.</text>
</comment>
<dbReference type="InterPro" id="IPR036390">
    <property type="entry name" value="WH_DNA-bd_sf"/>
</dbReference>
<evidence type="ECO:0000256" key="1">
    <source>
        <dbReference type="ARBA" id="ARBA00009437"/>
    </source>
</evidence>
<dbReference type="Pfam" id="PF03466">
    <property type="entry name" value="LysR_substrate"/>
    <property type="match status" value="1"/>
</dbReference>
<dbReference type="PROSITE" id="PS50931">
    <property type="entry name" value="HTH_LYSR"/>
    <property type="match status" value="1"/>
</dbReference>
<evidence type="ECO:0000256" key="4">
    <source>
        <dbReference type="ARBA" id="ARBA00023163"/>
    </source>
</evidence>
<evidence type="ECO:0000313" key="6">
    <source>
        <dbReference type="EMBL" id="MER5173214.1"/>
    </source>
</evidence>
<dbReference type="Proteomes" id="UP001438953">
    <property type="component" value="Unassembled WGS sequence"/>
</dbReference>
<dbReference type="InterPro" id="IPR000847">
    <property type="entry name" value="LysR_HTH_N"/>
</dbReference>
<dbReference type="PANTHER" id="PTHR30118:SF15">
    <property type="entry name" value="TRANSCRIPTIONAL REGULATORY PROTEIN"/>
    <property type="match status" value="1"/>
</dbReference>